<dbReference type="PROSITE" id="PS50893">
    <property type="entry name" value="ABC_TRANSPORTER_2"/>
    <property type="match status" value="1"/>
</dbReference>
<dbReference type="PROSITE" id="PS00211">
    <property type="entry name" value="ABC_TRANSPORTER_1"/>
    <property type="match status" value="1"/>
</dbReference>
<evidence type="ECO:0000256" key="10">
    <source>
        <dbReference type="ARBA" id="ARBA00072381"/>
    </source>
</evidence>
<feature type="domain" description="ABC transporter" evidence="11">
    <location>
        <begin position="4"/>
        <end position="234"/>
    </location>
</feature>
<dbReference type="InterPro" id="IPR017871">
    <property type="entry name" value="ABC_transporter-like_CS"/>
</dbReference>
<keyword evidence="4" id="KW-0862">Zinc</keyword>
<accession>A0A6A0BCN6</accession>
<evidence type="ECO:0000259" key="11">
    <source>
        <dbReference type="PROSITE" id="PS50893"/>
    </source>
</evidence>
<evidence type="ECO:0000256" key="8">
    <source>
        <dbReference type="ARBA" id="ARBA00023287"/>
    </source>
</evidence>
<name>A0A6A0BCN6_9LACT</name>
<dbReference type="AlphaFoldDB" id="A0A6A0BCN6"/>
<dbReference type="GO" id="GO:0005524">
    <property type="term" value="F:ATP binding"/>
    <property type="evidence" value="ECO:0007669"/>
    <property type="project" value="UniProtKB-KW"/>
</dbReference>
<keyword evidence="2" id="KW-0813">Transport</keyword>
<keyword evidence="6" id="KW-0864">Zinc transport</keyword>
<keyword evidence="8" id="KW-0178">Competence</keyword>
<gene>
    <name evidence="12" type="primary">adcC</name>
    <name evidence="12" type="ORF">Hs30E_10140</name>
</gene>
<dbReference type="GO" id="GO:0030420">
    <property type="term" value="P:establishment of competence for transformation"/>
    <property type="evidence" value="ECO:0007669"/>
    <property type="project" value="UniProtKB-KW"/>
</dbReference>
<dbReference type="InterPro" id="IPR050153">
    <property type="entry name" value="Metal_Ion_Import_ABC"/>
</dbReference>
<dbReference type="InterPro" id="IPR027417">
    <property type="entry name" value="P-loop_NTPase"/>
</dbReference>
<comment type="caution">
    <text evidence="12">The sequence shown here is derived from an EMBL/GenBank/DDBJ whole genome shotgun (WGS) entry which is preliminary data.</text>
</comment>
<comment type="similarity">
    <text evidence="1">Belongs to the ABC transporter superfamily.</text>
</comment>
<dbReference type="Gene3D" id="3.40.50.300">
    <property type="entry name" value="P-loop containing nucleotide triphosphate hydrolases"/>
    <property type="match status" value="1"/>
</dbReference>
<evidence type="ECO:0000256" key="3">
    <source>
        <dbReference type="ARBA" id="ARBA00022741"/>
    </source>
</evidence>
<dbReference type="Pfam" id="PF00005">
    <property type="entry name" value="ABC_tran"/>
    <property type="match status" value="1"/>
</dbReference>
<keyword evidence="7" id="KW-0406">Ion transport</keyword>
<evidence type="ECO:0000256" key="2">
    <source>
        <dbReference type="ARBA" id="ARBA00022448"/>
    </source>
</evidence>
<dbReference type="CDD" id="cd03235">
    <property type="entry name" value="ABC_Metallic_Cations"/>
    <property type="match status" value="1"/>
</dbReference>
<reference evidence="12 13" key="1">
    <citation type="submission" date="2020-02" db="EMBL/GenBank/DDBJ databases">
        <title>Draft genome sequence of Lactococcus sp. Hs30E4-3.</title>
        <authorList>
            <person name="Noda S."/>
            <person name="Yuki M."/>
            <person name="Ohkuma M."/>
        </authorList>
    </citation>
    <scope>NUCLEOTIDE SEQUENCE [LARGE SCALE GENOMIC DNA]</scope>
    <source>
        <strain evidence="12 13">Hs30E4-3</strain>
    </source>
</reference>
<evidence type="ECO:0000256" key="5">
    <source>
        <dbReference type="ARBA" id="ARBA00022840"/>
    </source>
</evidence>
<sequence length="234" mass="26350">MNYINVKNLSFFYDAEPVLENVSYSVSSGEFVTLTGENGAAKSTLVKASLGIIKPKTGEISIAKENIKGKKLRISYLPQQIASFNAGFPSTVKEFVISGRYPRNGWFKRITAHDMAHVETALRSVGMWEQVDRRMGALSGGQKQRIAIARMFASDPDLFILDEPTTGMDDVSRSEFYRLMHHAAHKHGKAVLMITHDADDVKAFADRNIHLARKENSAWRCFSVHEKRQEETEK</sequence>
<dbReference type="GO" id="GO:0016887">
    <property type="term" value="F:ATP hydrolysis activity"/>
    <property type="evidence" value="ECO:0007669"/>
    <property type="project" value="InterPro"/>
</dbReference>
<dbReference type="RefSeq" id="WP_172208530.1">
    <property type="nucleotide sequence ID" value="NZ_BLLI01000024.1"/>
</dbReference>
<evidence type="ECO:0000313" key="13">
    <source>
        <dbReference type="Proteomes" id="UP000480303"/>
    </source>
</evidence>
<dbReference type="SMART" id="SM00382">
    <property type="entry name" value="AAA"/>
    <property type="match status" value="1"/>
</dbReference>
<evidence type="ECO:0000256" key="4">
    <source>
        <dbReference type="ARBA" id="ARBA00022833"/>
    </source>
</evidence>
<evidence type="ECO:0000256" key="1">
    <source>
        <dbReference type="ARBA" id="ARBA00005417"/>
    </source>
</evidence>
<evidence type="ECO:0000313" key="12">
    <source>
        <dbReference type="EMBL" id="GFH42463.1"/>
    </source>
</evidence>
<comment type="function">
    <text evidence="9">Part of the ATP-driven transport system AdcABC for zinc. Required for transformability.</text>
</comment>
<dbReference type="EMBL" id="BLLI01000024">
    <property type="protein sequence ID" value="GFH42463.1"/>
    <property type="molecule type" value="Genomic_DNA"/>
</dbReference>
<evidence type="ECO:0000256" key="7">
    <source>
        <dbReference type="ARBA" id="ARBA00023065"/>
    </source>
</evidence>
<dbReference type="Proteomes" id="UP000480303">
    <property type="component" value="Unassembled WGS sequence"/>
</dbReference>
<dbReference type="GO" id="GO:0006829">
    <property type="term" value="P:zinc ion transport"/>
    <property type="evidence" value="ECO:0007669"/>
    <property type="project" value="UniProtKB-KW"/>
</dbReference>
<dbReference type="InterPro" id="IPR003439">
    <property type="entry name" value="ABC_transporter-like_ATP-bd"/>
</dbReference>
<organism evidence="12 13">
    <name type="scientific">Pseudolactococcus hodotermopsidis</name>
    <dbReference type="NCBI Taxonomy" id="2709157"/>
    <lineage>
        <taxon>Bacteria</taxon>
        <taxon>Bacillati</taxon>
        <taxon>Bacillota</taxon>
        <taxon>Bacilli</taxon>
        <taxon>Lactobacillales</taxon>
        <taxon>Streptococcaceae</taxon>
        <taxon>Pseudolactococcus</taxon>
    </lineage>
</organism>
<keyword evidence="5 12" id="KW-0067">ATP-binding</keyword>
<evidence type="ECO:0000256" key="6">
    <source>
        <dbReference type="ARBA" id="ARBA00022906"/>
    </source>
</evidence>
<dbReference type="PANTHER" id="PTHR42734:SF4">
    <property type="entry name" value="HIGH-AFFINITY ZINC UPTAKE SYSTEM ATP-BINDING PROTEIN ZNUC"/>
    <property type="match status" value="1"/>
</dbReference>
<keyword evidence="13" id="KW-1185">Reference proteome</keyword>
<dbReference type="PANTHER" id="PTHR42734">
    <property type="entry name" value="METAL TRANSPORT SYSTEM ATP-BINDING PROTEIN TM_0124-RELATED"/>
    <property type="match status" value="1"/>
</dbReference>
<keyword evidence="3" id="KW-0547">Nucleotide-binding</keyword>
<protein>
    <recommendedName>
        <fullName evidence="10">Zinc transport system ATP-binding protein AdcC</fullName>
    </recommendedName>
</protein>
<evidence type="ECO:0000256" key="9">
    <source>
        <dbReference type="ARBA" id="ARBA00056514"/>
    </source>
</evidence>
<dbReference type="InterPro" id="IPR003593">
    <property type="entry name" value="AAA+_ATPase"/>
</dbReference>
<dbReference type="FunFam" id="3.40.50.300:FF:001378">
    <property type="entry name" value="Zinc ABC transporter, ATP-binding protein"/>
    <property type="match status" value="1"/>
</dbReference>
<proteinExistence type="inferred from homology"/>
<dbReference type="SUPFAM" id="SSF52540">
    <property type="entry name" value="P-loop containing nucleoside triphosphate hydrolases"/>
    <property type="match status" value="1"/>
</dbReference>